<dbReference type="FunFam" id="2.10.25.10:FF:000012">
    <property type="entry name" value="Delta-like protein"/>
    <property type="match status" value="1"/>
</dbReference>
<evidence type="ECO:0000313" key="17">
    <source>
        <dbReference type="Proteomes" id="UP001230051"/>
    </source>
</evidence>
<feature type="disulfide bond" evidence="10">
    <location>
        <begin position="972"/>
        <end position="981"/>
    </location>
</feature>
<dbReference type="Pfam" id="PF00008">
    <property type="entry name" value="EGF"/>
    <property type="match status" value="1"/>
</dbReference>
<keyword evidence="17" id="KW-1185">Reference proteome</keyword>
<dbReference type="Pfam" id="PF07546">
    <property type="entry name" value="EMI"/>
    <property type="match status" value="1"/>
</dbReference>
<evidence type="ECO:0000259" key="15">
    <source>
        <dbReference type="PROSITE" id="PS51041"/>
    </source>
</evidence>
<dbReference type="AlphaFoldDB" id="A0AAD8LVL0"/>
<keyword evidence="9" id="KW-0325">Glycoprotein</keyword>
<keyword evidence="6" id="KW-0677">Repeat</keyword>
<dbReference type="Gene3D" id="2.10.25.10">
    <property type="entry name" value="Laminin"/>
    <property type="match status" value="1"/>
</dbReference>
<feature type="chain" id="PRO_5042239590" evidence="12">
    <location>
        <begin position="18"/>
        <end position="1133"/>
    </location>
</feature>
<accession>A0AAD8LVL0</accession>
<dbReference type="SMART" id="SM00110">
    <property type="entry name" value="C1Q"/>
    <property type="match status" value="1"/>
</dbReference>
<proteinExistence type="predicted"/>
<evidence type="ECO:0000256" key="10">
    <source>
        <dbReference type="PROSITE-ProRule" id="PRU00076"/>
    </source>
</evidence>
<dbReference type="InterPro" id="IPR008983">
    <property type="entry name" value="Tumour_necrosis_fac-like_dom"/>
</dbReference>
<dbReference type="FunFam" id="2.60.120.40:FF:000009">
    <property type="entry name" value="Multimerin-1"/>
    <property type="match status" value="1"/>
</dbReference>
<keyword evidence="2" id="KW-0964">Secreted</keyword>
<evidence type="ECO:0000256" key="2">
    <source>
        <dbReference type="ARBA" id="ARBA00022525"/>
    </source>
</evidence>
<organism evidence="16 17">
    <name type="scientific">Acipenser oxyrinchus oxyrinchus</name>
    <dbReference type="NCBI Taxonomy" id="40147"/>
    <lineage>
        <taxon>Eukaryota</taxon>
        <taxon>Metazoa</taxon>
        <taxon>Chordata</taxon>
        <taxon>Craniata</taxon>
        <taxon>Vertebrata</taxon>
        <taxon>Euteleostomi</taxon>
        <taxon>Actinopterygii</taxon>
        <taxon>Chondrostei</taxon>
        <taxon>Acipenseriformes</taxon>
        <taxon>Acipenseridae</taxon>
        <taxon>Acipenser</taxon>
    </lineage>
</organism>
<dbReference type="SUPFAM" id="SSF49842">
    <property type="entry name" value="TNF-like"/>
    <property type="match status" value="1"/>
</dbReference>
<evidence type="ECO:0000256" key="8">
    <source>
        <dbReference type="ARBA" id="ARBA00023157"/>
    </source>
</evidence>
<dbReference type="InterPro" id="IPR050392">
    <property type="entry name" value="Collagen/C1q_domain"/>
</dbReference>
<dbReference type="InterPro" id="IPR000742">
    <property type="entry name" value="EGF"/>
</dbReference>
<dbReference type="Gene3D" id="1.10.287.1490">
    <property type="match status" value="1"/>
</dbReference>
<evidence type="ECO:0000259" key="13">
    <source>
        <dbReference type="PROSITE" id="PS50026"/>
    </source>
</evidence>
<protein>
    <submittedName>
        <fullName evidence="16">Multimerin-1-like isoform X1</fullName>
    </submittedName>
</protein>
<feature type="signal peptide" evidence="12">
    <location>
        <begin position="1"/>
        <end position="17"/>
    </location>
</feature>
<dbReference type="EMBL" id="JAGXEW010000001">
    <property type="protein sequence ID" value="KAK1175993.1"/>
    <property type="molecule type" value="Genomic_DNA"/>
</dbReference>
<evidence type="ECO:0000256" key="5">
    <source>
        <dbReference type="ARBA" id="ARBA00022729"/>
    </source>
</evidence>
<dbReference type="PROSITE" id="PS50871">
    <property type="entry name" value="C1Q"/>
    <property type="match status" value="1"/>
</dbReference>
<dbReference type="PRINTS" id="PR00007">
    <property type="entry name" value="COMPLEMNTC1Q"/>
</dbReference>
<dbReference type="InterPro" id="IPR011489">
    <property type="entry name" value="EMI_domain"/>
</dbReference>
<dbReference type="SMART" id="SM00181">
    <property type="entry name" value="EGF"/>
    <property type="match status" value="1"/>
</dbReference>
<comment type="caution">
    <text evidence="16">The sequence shown here is derived from an EMBL/GenBank/DDBJ whole genome shotgun (WGS) entry which is preliminary data.</text>
</comment>
<keyword evidence="7" id="KW-0175">Coiled coil</keyword>
<keyword evidence="8 10" id="KW-1015">Disulfide bond</keyword>
<evidence type="ECO:0000256" key="1">
    <source>
        <dbReference type="ARBA" id="ARBA00004498"/>
    </source>
</evidence>
<gene>
    <name evidence="16" type="primary">MMRN1</name>
    <name evidence="16" type="ORF">AOXY_G760</name>
</gene>
<dbReference type="SUPFAM" id="SSF57196">
    <property type="entry name" value="EGF/Laminin"/>
    <property type="match status" value="1"/>
</dbReference>
<feature type="compositionally biased region" description="Polar residues" evidence="11">
    <location>
        <begin position="204"/>
        <end position="221"/>
    </location>
</feature>
<evidence type="ECO:0000256" key="4">
    <source>
        <dbReference type="ARBA" id="ARBA00022536"/>
    </source>
</evidence>
<dbReference type="PROSITE" id="PS51041">
    <property type="entry name" value="EMI"/>
    <property type="match status" value="1"/>
</dbReference>
<name>A0AAD8LVL0_ACIOX</name>
<feature type="region of interest" description="Disordered" evidence="11">
    <location>
        <begin position="199"/>
        <end position="235"/>
    </location>
</feature>
<keyword evidence="3" id="KW-0272">Extracellular matrix</keyword>
<dbReference type="PANTHER" id="PTHR15427">
    <property type="entry name" value="EMILIN ELASTIN MICROFIBRIL INTERFACE-LOCATED PROTEIN ELASTIN MICROFIBRIL INTERFACER"/>
    <property type="match status" value="1"/>
</dbReference>
<dbReference type="Pfam" id="PF00386">
    <property type="entry name" value="C1q"/>
    <property type="match status" value="1"/>
</dbReference>
<feature type="domain" description="EGF-like" evidence="13">
    <location>
        <begin position="946"/>
        <end position="982"/>
    </location>
</feature>
<comment type="caution">
    <text evidence="10">Lacks conserved residue(s) required for the propagation of feature annotation.</text>
</comment>
<dbReference type="GO" id="GO:0090051">
    <property type="term" value="P:negative regulation of cell migration involved in sprouting angiogenesis"/>
    <property type="evidence" value="ECO:0007669"/>
    <property type="project" value="TreeGrafter"/>
</dbReference>
<evidence type="ECO:0000256" key="3">
    <source>
        <dbReference type="ARBA" id="ARBA00022530"/>
    </source>
</evidence>
<dbReference type="Gene3D" id="2.60.120.40">
    <property type="match status" value="1"/>
</dbReference>
<feature type="domain" description="C1q" evidence="14">
    <location>
        <begin position="1001"/>
        <end position="1133"/>
    </location>
</feature>
<evidence type="ECO:0000256" key="7">
    <source>
        <dbReference type="ARBA" id="ARBA00023054"/>
    </source>
</evidence>
<dbReference type="PANTHER" id="PTHR15427:SF3">
    <property type="entry name" value="MULTIMERIN-1"/>
    <property type="match status" value="1"/>
</dbReference>
<evidence type="ECO:0000256" key="11">
    <source>
        <dbReference type="SAM" id="MobiDB-lite"/>
    </source>
</evidence>
<keyword evidence="5 12" id="KW-0732">Signal</keyword>
<reference evidence="16" key="1">
    <citation type="submission" date="2022-02" db="EMBL/GenBank/DDBJ databases">
        <title>Atlantic sturgeon de novo genome assembly.</title>
        <authorList>
            <person name="Stock M."/>
            <person name="Klopp C."/>
            <person name="Guiguen Y."/>
            <person name="Cabau C."/>
            <person name="Parinello H."/>
            <person name="Santidrian Yebra-Pimentel E."/>
            <person name="Kuhl H."/>
            <person name="Dirks R.P."/>
            <person name="Guessner J."/>
            <person name="Wuertz S."/>
            <person name="Du K."/>
            <person name="Schartl M."/>
        </authorList>
    </citation>
    <scope>NUCLEOTIDE SEQUENCE</scope>
    <source>
        <strain evidence="16">STURGEONOMICS-FGT-2020</strain>
        <tissue evidence="16">Whole blood</tissue>
    </source>
</reference>
<keyword evidence="4 10" id="KW-0245">EGF-like domain</keyword>
<dbReference type="PROSITE" id="PS00022">
    <property type="entry name" value="EGF_1"/>
    <property type="match status" value="1"/>
</dbReference>
<dbReference type="InterPro" id="IPR001073">
    <property type="entry name" value="C1q_dom"/>
</dbReference>
<dbReference type="GO" id="GO:0030948">
    <property type="term" value="P:negative regulation of vascular endothelial growth factor receptor signaling pathway"/>
    <property type="evidence" value="ECO:0007669"/>
    <property type="project" value="TreeGrafter"/>
</dbReference>
<dbReference type="PROSITE" id="PS01186">
    <property type="entry name" value="EGF_2"/>
    <property type="match status" value="1"/>
</dbReference>
<dbReference type="PROSITE" id="PS50026">
    <property type="entry name" value="EGF_3"/>
    <property type="match status" value="1"/>
</dbReference>
<dbReference type="CDD" id="cd00054">
    <property type="entry name" value="EGF_CA"/>
    <property type="match status" value="1"/>
</dbReference>
<evidence type="ECO:0000256" key="9">
    <source>
        <dbReference type="ARBA" id="ARBA00023180"/>
    </source>
</evidence>
<evidence type="ECO:0000256" key="6">
    <source>
        <dbReference type="ARBA" id="ARBA00022737"/>
    </source>
</evidence>
<dbReference type="Proteomes" id="UP001230051">
    <property type="component" value="Unassembled WGS sequence"/>
</dbReference>
<evidence type="ECO:0000256" key="12">
    <source>
        <dbReference type="SAM" id="SignalP"/>
    </source>
</evidence>
<comment type="subcellular location">
    <subcellularLocation>
        <location evidence="1">Secreted</location>
        <location evidence="1">Extracellular space</location>
        <location evidence="1">Extracellular matrix</location>
    </subcellularLocation>
</comment>
<sequence length="1133" mass="127384">MKWIVLSFVYLLSGVYGFFSNNTNNGTADGHVPVGNGSISTNNITGSNIRLKTNNFEGLVTSIKLSQPTVRAPEDAKADEATTRLKHAKEKVTVQNGAKGVPSGNRLPRQTYSKISISKPSFETTRGKNWCAYVHTRLSPTVVMDNVESYVTMSTEPCSWNTGGCPVRYQMMNRPAYRMRHKIVTSLEWKCCPGYTGSKCEPKAQQSQTPALESQAESDTAVSEGPAADQQTPDPALTQKMTDQIYSQAMKLTILQKKMDSISTNMSDVRSMMFSLEGKMNEERGKDLQSTLKDFKTKGISDLVKEIVQEQLKVYQDSTQETVVQLFKTVSSLTEELETTKETVHRLNKTMSSVSTNYTPLQKNYNQTMTDIQNIKNGMTTLREEVFSTYGSITKELIEKQKSLEEEFEREREKNSVYYETINHTLSQMREIHEQLQSGEQLESPTTVPQNDNVTEHVSLLSETVKKQSLVILQLHNELSAQNIKISNLTLADRHQRDLAKTTCELQNQMEKIEDHMNILNKTLCDTIMPMDDMFSVMEERISHMSYDLEELKPLIEKETFQKDDPSSELNSELLTMKKQINSLKSTVNKLNLKTQYVMKSQDELGNLTREKEVQFDKHLDRCRMEIEDGLNDTMSVINDAIDAVKDNYYVLQNDVATINSYVNMTHRDITEKVETVLGKIPQFVQMNYSLKAMQDKTDMLYNTLGAIGVFSDQILKDSENNRPPNLVKVSQQLNEAVSIIGDHQQAINRLEEKPSSSSQDLKTIRLRLQSVESKLNLLIAKPPKSKLSPEEKNALPPTKYQELNNKVKELVAQSLNQTNAILSLKATASKAWVLCQNVSRSHEMMQASGPLLSKEDQLNITVLHERLKELVNPTHEATSRLILANITLYVEAAISSIFKDVTKLQKQMRQLSKKQETALKLTLNATTALTNRSQRNAENAIVSAEYVSCSSSPCQNGGTCINERSAHVCACRPPFGGVNCSVKLVNENNLSTDFSKGSYRYAPMVTFFVAHTFEMKASGIIKFNHLYVNYGASYSPGSGKFVIPYLGVYVFKYTIESLSPQVAGYLVVDEVDKLAFQSEDATAAVYSSSLITGDAVLELNYGQKVWLRLEKGSIPSKYPPVTTFGGYLLYRT</sequence>
<evidence type="ECO:0000313" key="16">
    <source>
        <dbReference type="EMBL" id="KAK1175993.1"/>
    </source>
</evidence>
<evidence type="ECO:0000259" key="14">
    <source>
        <dbReference type="PROSITE" id="PS50871"/>
    </source>
</evidence>
<feature type="domain" description="EMI" evidence="15">
    <location>
        <begin position="127"/>
        <end position="202"/>
    </location>
</feature>